<protein>
    <submittedName>
        <fullName evidence="3">Uncharacterized protein</fullName>
    </submittedName>
</protein>
<gene>
    <name evidence="3" type="ORF">SPAPADRAFT_60531</name>
</gene>
<evidence type="ECO:0000256" key="1">
    <source>
        <dbReference type="SAM" id="Coils"/>
    </source>
</evidence>
<dbReference type="eggNOG" id="ENOG502S20Y">
    <property type="taxonomic scope" value="Eukaryota"/>
</dbReference>
<dbReference type="HOGENOM" id="CLU_112963_0_0_1"/>
<dbReference type="EMBL" id="GL996501">
    <property type="protein sequence ID" value="EGW33200.1"/>
    <property type="molecule type" value="Genomic_DNA"/>
</dbReference>
<dbReference type="RefSeq" id="XP_007374715.1">
    <property type="nucleotide sequence ID" value="XM_007374653.1"/>
</dbReference>
<reference evidence="3 4" key="1">
    <citation type="journal article" date="2011" name="Proc. Natl. Acad. Sci. U.S.A.">
        <title>Comparative genomics of xylose-fermenting fungi for enhanced biofuel production.</title>
        <authorList>
            <person name="Wohlbach D.J."/>
            <person name="Kuo A."/>
            <person name="Sato T.K."/>
            <person name="Potts K.M."/>
            <person name="Salamov A.A."/>
            <person name="LaButti K.M."/>
            <person name="Sun H."/>
            <person name="Clum A."/>
            <person name="Pangilinan J.L."/>
            <person name="Lindquist E.A."/>
            <person name="Lucas S."/>
            <person name="Lapidus A."/>
            <person name="Jin M."/>
            <person name="Gunawan C."/>
            <person name="Balan V."/>
            <person name="Dale B.E."/>
            <person name="Jeffries T.W."/>
            <person name="Zinkel R."/>
            <person name="Barry K.W."/>
            <person name="Grigoriev I.V."/>
            <person name="Gasch A.P."/>
        </authorList>
    </citation>
    <scope>NUCLEOTIDE SEQUENCE [LARGE SCALE GENOMIC DNA]</scope>
    <source>
        <strain evidence="4">NRRL Y-27907 / 11-Y1</strain>
    </source>
</reference>
<evidence type="ECO:0000313" key="3">
    <source>
        <dbReference type="EMBL" id="EGW33200.1"/>
    </source>
</evidence>
<dbReference type="Proteomes" id="UP000000709">
    <property type="component" value="Unassembled WGS sequence"/>
</dbReference>
<dbReference type="OrthoDB" id="3997736at2759"/>
<dbReference type="AlphaFoldDB" id="G3ALF7"/>
<keyword evidence="4" id="KW-1185">Reference proteome</keyword>
<accession>G3ALF7</accession>
<evidence type="ECO:0000256" key="2">
    <source>
        <dbReference type="SAM" id="MobiDB-lite"/>
    </source>
</evidence>
<dbReference type="GeneID" id="18873452"/>
<dbReference type="InParanoid" id="G3ALF7"/>
<dbReference type="OMA" id="EIDNAMA"/>
<name>G3ALF7_SPAPN</name>
<keyword evidence="1" id="KW-0175">Coiled coil</keyword>
<feature type="compositionally biased region" description="Low complexity" evidence="2">
    <location>
        <begin position="65"/>
        <end position="81"/>
    </location>
</feature>
<dbReference type="KEGG" id="spaa:SPAPADRAFT_60531"/>
<feature type="coiled-coil region" evidence="1">
    <location>
        <begin position="132"/>
        <end position="159"/>
    </location>
</feature>
<evidence type="ECO:0000313" key="4">
    <source>
        <dbReference type="Proteomes" id="UP000000709"/>
    </source>
</evidence>
<organism evidence="4">
    <name type="scientific">Spathaspora passalidarum (strain NRRL Y-27907 / 11-Y1)</name>
    <dbReference type="NCBI Taxonomy" id="619300"/>
    <lineage>
        <taxon>Eukaryota</taxon>
        <taxon>Fungi</taxon>
        <taxon>Dikarya</taxon>
        <taxon>Ascomycota</taxon>
        <taxon>Saccharomycotina</taxon>
        <taxon>Pichiomycetes</taxon>
        <taxon>Debaryomycetaceae</taxon>
        <taxon>Spathaspora</taxon>
    </lineage>
</organism>
<proteinExistence type="predicted"/>
<feature type="region of interest" description="Disordered" evidence="2">
    <location>
        <begin position="65"/>
        <end position="84"/>
    </location>
</feature>
<sequence>MVRPSQIIRLNLSKRLRSAIPPPAYFANPQDIPHPYQVDNGKSNKDLVVEAGSQSVPAQAPSAIQYNNSSSYNNASSQQSYPHSNDGHFREIASLLAMVVLSYIAVDNYTERTKLEKLHNQTTAINLKALQIQQAAHNNDRKTRDLQMLQERKEMAKRTFKMGLHIAILRKQLLEAGIDPINLDEAVREFEKSVRADNSSKNVSDQYLWLDDSSGKYKVSTM</sequence>